<reference evidence="2 3" key="1">
    <citation type="journal article" date="2019" name="G3 (Bethesda)">
        <title>Sequencing of a Wild Apple (Malus baccata) Genome Unravels the Differences Between Cultivated and Wild Apple Species Regarding Disease Resistance and Cold Tolerance.</title>
        <authorList>
            <person name="Chen X."/>
        </authorList>
    </citation>
    <scope>NUCLEOTIDE SEQUENCE [LARGE SCALE GENOMIC DNA]</scope>
    <source>
        <strain evidence="3">cv. Shandingzi</strain>
        <tissue evidence="2">Leaves</tissue>
    </source>
</reference>
<comment type="caution">
    <text evidence="2">The sequence shown here is derived from an EMBL/GenBank/DDBJ whole genome shotgun (WGS) entry which is preliminary data.</text>
</comment>
<accession>A0A540MGI4</accession>
<dbReference type="Proteomes" id="UP000315295">
    <property type="component" value="Unassembled WGS sequence"/>
</dbReference>
<protein>
    <submittedName>
        <fullName evidence="2">Uncharacterized protein</fullName>
    </submittedName>
</protein>
<dbReference type="STRING" id="106549.A0A540MGI4"/>
<organism evidence="2 3">
    <name type="scientific">Malus baccata</name>
    <name type="common">Siberian crab apple</name>
    <name type="synonym">Pyrus baccata</name>
    <dbReference type="NCBI Taxonomy" id="106549"/>
    <lineage>
        <taxon>Eukaryota</taxon>
        <taxon>Viridiplantae</taxon>
        <taxon>Streptophyta</taxon>
        <taxon>Embryophyta</taxon>
        <taxon>Tracheophyta</taxon>
        <taxon>Spermatophyta</taxon>
        <taxon>Magnoliopsida</taxon>
        <taxon>eudicotyledons</taxon>
        <taxon>Gunneridae</taxon>
        <taxon>Pentapetalae</taxon>
        <taxon>rosids</taxon>
        <taxon>fabids</taxon>
        <taxon>Rosales</taxon>
        <taxon>Rosaceae</taxon>
        <taxon>Amygdaloideae</taxon>
        <taxon>Maleae</taxon>
        <taxon>Malus</taxon>
    </lineage>
</organism>
<feature type="region of interest" description="Disordered" evidence="1">
    <location>
        <begin position="1"/>
        <end position="31"/>
    </location>
</feature>
<name>A0A540MGI4_MALBA</name>
<evidence type="ECO:0000256" key="1">
    <source>
        <dbReference type="SAM" id="MobiDB-lite"/>
    </source>
</evidence>
<sequence>MRGQSLRPETHCLPSTALARPPSADEPSSHLSICDEFRPATGPPPHLTNCRVHYFTSSSSFPSTTHGPPQASSSFFFLHLRSVSKVHDEWFADEGKVRRAVGLPEKPVVEYPFASNLIVGFVLRPILVIRCMLQLVVILFVPHAGQV</sequence>
<gene>
    <name evidence="2" type="ORF">C1H46_016655</name>
</gene>
<evidence type="ECO:0000313" key="2">
    <source>
        <dbReference type="EMBL" id="TQD97682.1"/>
    </source>
</evidence>
<dbReference type="EMBL" id="VIEB01000265">
    <property type="protein sequence ID" value="TQD97682.1"/>
    <property type="molecule type" value="Genomic_DNA"/>
</dbReference>
<keyword evidence="3" id="KW-1185">Reference proteome</keyword>
<dbReference type="AlphaFoldDB" id="A0A540MGI4"/>
<evidence type="ECO:0000313" key="3">
    <source>
        <dbReference type="Proteomes" id="UP000315295"/>
    </source>
</evidence>
<proteinExistence type="predicted"/>